<name>X1A207_9ZZZZ</name>
<dbReference type="AlphaFoldDB" id="X1A207"/>
<evidence type="ECO:0000313" key="1">
    <source>
        <dbReference type="EMBL" id="GAG64212.1"/>
    </source>
</evidence>
<sequence>MKDKAYFQKYYQDHKEEYRKRNKRWCKGHPEEIKAMKDRYKERVKAGKVVRVLGKRLKKPHLKPFKSRISPELLAKIEENTRINNERIKFYNIAETRDTYLVQSLLKMKEIKI</sequence>
<organism evidence="1">
    <name type="scientific">marine sediment metagenome</name>
    <dbReference type="NCBI Taxonomy" id="412755"/>
    <lineage>
        <taxon>unclassified sequences</taxon>
        <taxon>metagenomes</taxon>
        <taxon>ecological metagenomes</taxon>
    </lineage>
</organism>
<proteinExistence type="predicted"/>
<reference evidence="1" key="1">
    <citation type="journal article" date="2014" name="Front. Microbiol.">
        <title>High frequency of phylogenetically diverse reductive dehalogenase-homologous genes in deep subseafloor sedimentary metagenomes.</title>
        <authorList>
            <person name="Kawai M."/>
            <person name="Futagami T."/>
            <person name="Toyoda A."/>
            <person name="Takaki Y."/>
            <person name="Nishi S."/>
            <person name="Hori S."/>
            <person name="Arai W."/>
            <person name="Tsubouchi T."/>
            <person name="Morono Y."/>
            <person name="Uchiyama I."/>
            <person name="Ito T."/>
            <person name="Fujiyama A."/>
            <person name="Inagaki F."/>
            <person name="Takami H."/>
        </authorList>
    </citation>
    <scope>NUCLEOTIDE SEQUENCE</scope>
    <source>
        <strain evidence="1">Expedition CK06-06</strain>
    </source>
</reference>
<gene>
    <name evidence="1" type="ORF">S01H4_04451</name>
</gene>
<accession>X1A207</accession>
<dbReference type="EMBL" id="BART01001195">
    <property type="protein sequence ID" value="GAG64212.1"/>
    <property type="molecule type" value="Genomic_DNA"/>
</dbReference>
<comment type="caution">
    <text evidence="1">The sequence shown here is derived from an EMBL/GenBank/DDBJ whole genome shotgun (WGS) entry which is preliminary data.</text>
</comment>
<protein>
    <submittedName>
        <fullName evidence="1">Uncharacterized protein</fullName>
    </submittedName>
</protein>